<dbReference type="AlphaFoldDB" id="A0A4Q7V914"/>
<organism evidence="1 2">
    <name type="scientific">Advenella incenata</name>
    <dbReference type="NCBI Taxonomy" id="267800"/>
    <lineage>
        <taxon>Bacteria</taxon>
        <taxon>Pseudomonadati</taxon>
        <taxon>Pseudomonadota</taxon>
        <taxon>Betaproteobacteria</taxon>
        <taxon>Burkholderiales</taxon>
        <taxon>Alcaligenaceae</taxon>
    </lineage>
</organism>
<dbReference type="EMBL" id="SHKO01000006">
    <property type="protein sequence ID" value="RZT91152.1"/>
    <property type="molecule type" value="Genomic_DNA"/>
</dbReference>
<protein>
    <recommendedName>
        <fullName evidence="3">Heat shock protein C</fullName>
    </recommendedName>
</protein>
<evidence type="ECO:0008006" key="3">
    <source>
        <dbReference type="Google" id="ProtNLM"/>
    </source>
</evidence>
<dbReference type="OrthoDB" id="6065030at2"/>
<sequence length="182" mass="21144">MNSWRPFCLAEQTYELTHLDKYVHTYVQPAKGDNPERKYVVEISFSLHCFTRGPESGESTKTPYAYSDAKETRIFDTRRYELSKSLKTIVEQLPMSACFHTNHSTYFSIKHINEQGVVEDYEIYFSVSKPAGRDSKLQIFVITAYPRDREYTNKPAGRRNKKINFFVILNNVLQGKATRPAP</sequence>
<name>A0A4Q7V914_9BURK</name>
<gene>
    <name evidence="1" type="ORF">EV681_4505</name>
</gene>
<keyword evidence="2" id="KW-1185">Reference proteome</keyword>
<comment type="caution">
    <text evidence="1">The sequence shown here is derived from an EMBL/GenBank/DDBJ whole genome shotgun (WGS) entry which is preliminary data.</text>
</comment>
<evidence type="ECO:0000313" key="2">
    <source>
        <dbReference type="Proteomes" id="UP000293398"/>
    </source>
</evidence>
<evidence type="ECO:0000313" key="1">
    <source>
        <dbReference type="EMBL" id="RZT91152.1"/>
    </source>
</evidence>
<proteinExistence type="predicted"/>
<dbReference type="Proteomes" id="UP000293398">
    <property type="component" value="Unassembled WGS sequence"/>
</dbReference>
<reference evidence="1 2" key="1">
    <citation type="submission" date="2019-02" db="EMBL/GenBank/DDBJ databases">
        <title>Genomic Encyclopedia of Type Strains, Phase IV (KMG-IV): sequencing the most valuable type-strain genomes for metagenomic binning, comparative biology and taxonomic classification.</title>
        <authorList>
            <person name="Goeker M."/>
        </authorList>
    </citation>
    <scope>NUCLEOTIDE SEQUENCE [LARGE SCALE GENOMIC DNA]</scope>
    <source>
        <strain evidence="1 2">DSM 23814</strain>
    </source>
</reference>
<accession>A0A4Q7V914</accession>